<organism evidence="1">
    <name type="scientific">Leptolyngbya boryana CZ1</name>
    <dbReference type="NCBI Taxonomy" id="3060204"/>
    <lineage>
        <taxon>Bacteria</taxon>
        <taxon>Bacillati</taxon>
        <taxon>Cyanobacteriota</taxon>
        <taxon>Cyanophyceae</taxon>
        <taxon>Leptolyngbyales</taxon>
        <taxon>Leptolyngbyaceae</taxon>
        <taxon>Leptolyngbya group</taxon>
        <taxon>Leptolyngbya</taxon>
    </lineage>
</organism>
<sequence>MQRWSQQECEDWFVQARKPDLNELSRLSQVPFSTLKRWRSSGEWVRKRSDFQDRVASETREKTIEKKADRMSDLHAQLEAEHLESYGLIRHLAMIRIRQLREKALIQKLEAELSESEMKALAVSLDELNTCSMIIDRCVKGERLVAGAEYSDLNKAISSIERTGLKVVAPNAETLSGIGIFGVKKEGATDG</sequence>
<gene>
    <name evidence="1" type="ORF">Q2T42_25900</name>
</gene>
<proteinExistence type="predicted"/>
<dbReference type="AlphaFoldDB" id="A0AA96WT10"/>
<dbReference type="RefSeq" id="WP_316426953.1">
    <property type="nucleotide sequence ID" value="NZ_CP130144.1"/>
</dbReference>
<name>A0AA96WT10_LEPBY</name>
<dbReference type="EMBL" id="CP130144">
    <property type="protein sequence ID" value="WNZ45225.1"/>
    <property type="molecule type" value="Genomic_DNA"/>
</dbReference>
<reference evidence="1" key="2">
    <citation type="submission" date="2023-07" db="EMBL/GenBank/DDBJ databases">
        <authorList>
            <person name="Bai X.-H."/>
            <person name="Wang H.-H."/>
            <person name="Wang J."/>
            <person name="Ma M.-Y."/>
            <person name="Hu H.-H."/>
            <person name="Song Z.-L."/>
            <person name="Ma H.-G."/>
            <person name="Fan Y."/>
            <person name="Du C.-Y."/>
            <person name="Xu J.-C."/>
        </authorList>
    </citation>
    <scope>NUCLEOTIDE SEQUENCE</scope>
    <source>
        <strain evidence="1">CZ1</strain>
    </source>
</reference>
<evidence type="ECO:0000313" key="1">
    <source>
        <dbReference type="EMBL" id="WNZ45225.1"/>
    </source>
</evidence>
<protein>
    <submittedName>
        <fullName evidence="1">Uncharacterized protein</fullName>
    </submittedName>
</protein>
<accession>A0AA96WT10</accession>
<reference evidence="1" key="1">
    <citation type="journal article" date="2023" name="Plants (Basel)">
        <title>Genomic Analysis of Leptolyngbya boryana CZ1 Reveals Efficient Carbon Fixation Modules.</title>
        <authorList>
            <person name="Bai X."/>
            <person name="Wang H."/>
            <person name="Cheng W."/>
            <person name="Wang J."/>
            <person name="Ma M."/>
            <person name="Hu H."/>
            <person name="Song Z."/>
            <person name="Ma H."/>
            <person name="Fan Y."/>
            <person name="Du C."/>
            <person name="Xu J."/>
        </authorList>
    </citation>
    <scope>NUCLEOTIDE SEQUENCE</scope>
    <source>
        <strain evidence="1">CZ1</strain>
    </source>
</reference>